<evidence type="ECO:0000313" key="9">
    <source>
        <dbReference type="Proteomes" id="UP000544134"/>
    </source>
</evidence>
<dbReference type="RefSeq" id="WP_169486561.1">
    <property type="nucleotide sequence ID" value="NZ_JABBGJ010000016.1"/>
</dbReference>
<dbReference type="PIRSF" id="PIRSF017617">
    <property type="entry name" value="Thr_aldolase"/>
    <property type="match status" value="1"/>
</dbReference>
<comment type="similarity">
    <text evidence="2">Belongs to the threonine aldolase family.</text>
</comment>
<evidence type="ECO:0000259" key="7">
    <source>
        <dbReference type="Pfam" id="PF01212"/>
    </source>
</evidence>
<keyword evidence="4" id="KW-0663">Pyridoxal phosphate</keyword>
<evidence type="ECO:0000256" key="3">
    <source>
        <dbReference type="ARBA" id="ARBA00011881"/>
    </source>
</evidence>
<dbReference type="FunFam" id="3.40.640.10:FF:000030">
    <property type="entry name" value="Low-specificity L-threonine aldolase"/>
    <property type="match status" value="1"/>
</dbReference>
<dbReference type="EMBL" id="JABBGJ010000016">
    <property type="protein sequence ID" value="NML99587.1"/>
    <property type="molecule type" value="Genomic_DNA"/>
</dbReference>
<gene>
    <name evidence="8" type="ORF">HHL24_16785</name>
</gene>
<evidence type="ECO:0000256" key="2">
    <source>
        <dbReference type="ARBA" id="ARBA00006966"/>
    </source>
</evidence>
<sequence>MKPDCIDLYSDTQTRPTPGMRAAMAQAVVGDEQSDDDPTTLQLCETVADLLGLEAGVFMPSGTMCNLVAILTHTRPGDELICDHQSHIYGTEAAGAAALAGVSICALPSPHGIFDVQQVIDAIRPATRTAPRSTLLTAEQTTNFSGGAVWPLPQLQAVRDAAHLHGLKCHLDGARLLNATAATGIAAAEYAAGWDSAWIDLSKGLGCPVGAVLCGSADFVRDAWQWKYRLGGAMRQSGILAAAGLYALEHHVEQLKDDHAHAQAIWRRLSACDLFRFDPARPSTNILRFTFDPESINAERFAERCRSEGVRVRAIGGNFIRVTTHLDVTAQDAETASQIMLSVARAMAMRA</sequence>
<organism evidence="8 9">
    <name type="scientific">Paraburkholderia polaris</name>
    <dbReference type="NCBI Taxonomy" id="2728848"/>
    <lineage>
        <taxon>Bacteria</taxon>
        <taxon>Pseudomonadati</taxon>
        <taxon>Pseudomonadota</taxon>
        <taxon>Betaproteobacteria</taxon>
        <taxon>Burkholderiales</taxon>
        <taxon>Burkholderiaceae</taxon>
        <taxon>Paraburkholderia</taxon>
    </lineage>
</organism>
<dbReference type="SUPFAM" id="SSF53383">
    <property type="entry name" value="PLP-dependent transferases"/>
    <property type="match status" value="1"/>
</dbReference>
<comment type="subunit">
    <text evidence="3">Homotetramer.</text>
</comment>
<protein>
    <submittedName>
        <fullName evidence="8">Low specificity L-threonine aldolase</fullName>
    </submittedName>
</protein>
<evidence type="ECO:0000256" key="1">
    <source>
        <dbReference type="ARBA" id="ARBA00001933"/>
    </source>
</evidence>
<evidence type="ECO:0000256" key="4">
    <source>
        <dbReference type="ARBA" id="ARBA00022898"/>
    </source>
</evidence>
<dbReference type="GO" id="GO:0006567">
    <property type="term" value="P:L-threonine catabolic process"/>
    <property type="evidence" value="ECO:0007669"/>
    <property type="project" value="TreeGrafter"/>
</dbReference>
<dbReference type="InterPro" id="IPR015422">
    <property type="entry name" value="PyrdxlP-dep_Trfase_small"/>
</dbReference>
<dbReference type="AlphaFoldDB" id="A0A848IAT4"/>
<evidence type="ECO:0000256" key="5">
    <source>
        <dbReference type="ARBA" id="ARBA00023239"/>
    </source>
</evidence>
<dbReference type="Gene3D" id="3.40.640.10">
    <property type="entry name" value="Type I PLP-dependent aspartate aminotransferase-like (Major domain)"/>
    <property type="match status" value="1"/>
</dbReference>
<dbReference type="InterPro" id="IPR001597">
    <property type="entry name" value="ArAA_b-elim_lyase/Thr_aldolase"/>
</dbReference>
<evidence type="ECO:0000256" key="6">
    <source>
        <dbReference type="PIRSR" id="PIRSR017617-1"/>
    </source>
</evidence>
<dbReference type="GO" id="GO:0006545">
    <property type="term" value="P:glycine biosynthetic process"/>
    <property type="evidence" value="ECO:0007669"/>
    <property type="project" value="TreeGrafter"/>
</dbReference>
<dbReference type="PANTHER" id="PTHR48097">
    <property type="entry name" value="L-THREONINE ALDOLASE-RELATED"/>
    <property type="match status" value="1"/>
</dbReference>
<feature type="modified residue" description="N6-(pyridoxal phosphate)lysine" evidence="6">
    <location>
        <position position="203"/>
    </location>
</feature>
<evidence type="ECO:0000313" key="8">
    <source>
        <dbReference type="EMBL" id="NML99587.1"/>
    </source>
</evidence>
<comment type="cofactor">
    <cofactor evidence="1">
        <name>pyridoxal 5'-phosphate</name>
        <dbReference type="ChEBI" id="CHEBI:597326"/>
    </cofactor>
</comment>
<dbReference type="InterPro" id="IPR023603">
    <property type="entry name" value="Low_specificity_L-TA-like"/>
</dbReference>
<dbReference type="NCBIfam" id="NF041359">
    <property type="entry name" value="GntG_guanitoxin"/>
    <property type="match status" value="1"/>
</dbReference>
<dbReference type="Proteomes" id="UP000544134">
    <property type="component" value="Unassembled WGS sequence"/>
</dbReference>
<keyword evidence="5" id="KW-0456">Lyase</keyword>
<proteinExistence type="inferred from homology"/>
<dbReference type="GO" id="GO:0005829">
    <property type="term" value="C:cytosol"/>
    <property type="evidence" value="ECO:0007669"/>
    <property type="project" value="TreeGrafter"/>
</dbReference>
<feature type="domain" description="Aromatic amino acid beta-eliminating lyase/threonine aldolase" evidence="7">
    <location>
        <begin position="7"/>
        <end position="286"/>
    </location>
</feature>
<dbReference type="InterPro" id="IPR015421">
    <property type="entry name" value="PyrdxlP-dep_Trfase_major"/>
</dbReference>
<comment type="caution">
    <text evidence="8">The sequence shown here is derived from an EMBL/GenBank/DDBJ whole genome shotgun (WGS) entry which is preliminary data.</text>
</comment>
<dbReference type="Gene3D" id="3.90.1150.10">
    <property type="entry name" value="Aspartate Aminotransferase, domain 1"/>
    <property type="match status" value="1"/>
</dbReference>
<dbReference type="InterPro" id="IPR015424">
    <property type="entry name" value="PyrdxlP-dep_Trfase"/>
</dbReference>
<dbReference type="GO" id="GO:0008732">
    <property type="term" value="F:L-allo-threonine aldolase activity"/>
    <property type="evidence" value="ECO:0007669"/>
    <property type="project" value="TreeGrafter"/>
</dbReference>
<keyword evidence="9" id="KW-1185">Reference proteome</keyword>
<dbReference type="PANTHER" id="PTHR48097:SF9">
    <property type="entry name" value="L-THREONINE ALDOLASE"/>
    <property type="match status" value="1"/>
</dbReference>
<reference evidence="8 9" key="1">
    <citation type="submission" date="2020-04" db="EMBL/GenBank/DDBJ databases">
        <title>Paraburkholderia sp. RP-4-7 isolated from soil.</title>
        <authorList>
            <person name="Dahal R.H."/>
        </authorList>
    </citation>
    <scope>NUCLEOTIDE SEQUENCE [LARGE SCALE GENOMIC DNA]</scope>
    <source>
        <strain evidence="8 9">RP-4-7</strain>
    </source>
</reference>
<name>A0A848IAT4_9BURK</name>
<accession>A0A848IAT4</accession>
<dbReference type="Pfam" id="PF01212">
    <property type="entry name" value="Beta_elim_lyase"/>
    <property type="match status" value="1"/>
</dbReference>